<proteinExistence type="predicted"/>
<dbReference type="AlphaFoldDB" id="A0AAD4J904"/>
<reference evidence="1 2" key="1">
    <citation type="journal article" date="2021" name="Nat. Commun.">
        <title>Incipient diploidization of the medicinal plant Perilla within 10,000 years.</title>
        <authorList>
            <person name="Zhang Y."/>
            <person name="Shen Q."/>
            <person name="Leng L."/>
            <person name="Zhang D."/>
            <person name="Chen S."/>
            <person name="Shi Y."/>
            <person name="Ning Z."/>
            <person name="Chen S."/>
        </authorList>
    </citation>
    <scope>NUCLEOTIDE SEQUENCE [LARGE SCALE GENOMIC DNA]</scope>
    <source>
        <strain evidence="2">cv. PC099</strain>
    </source>
</reference>
<comment type="caution">
    <text evidence="1">The sequence shown here is derived from an EMBL/GenBank/DDBJ whole genome shotgun (WGS) entry which is preliminary data.</text>
</comment>
<organism evidence="1 2">
    <name type="scientific">Perilla frutescens var. hirtella</name>
    <name type="common">Perilla citriodora</name>
    <name type="synonym">Perilla setoyensis</name>
    <dbReference type="NCBI Taxonomy" id="608512"/>
    <lineage>
        <taxon>Eukaryota</taxon>
        <taxon>Viridiplantae</taxon>
        <taxon>Streptophyta</taxon>
        <taxon>Embryophyta</taxon>
        <taxon>Tracheophyta</taxon>
        <taxon>Spermatophyta</taxon>
        <taxon>Magnoliopsida</taxon>
        <taxon>eudicotyledons</taxon>
        <taxon>Gunneridae</taxon>
        <taxon>Pentapetalae</taxon>
        <taxon>asterids</taxon>
        <taxon>lamiids</taxon>
        <taxon>Lamiales</taxon>
        <taxon>Lamiaceae</taxon>
        <taxon>Nepetoideae</taxon>
        <taxon>Elsholtzieae</taxon>
        <taxon>Perilla</taxon>
    </lineage>
</organism>
<accession>A0AAD4J904</accession>
<dbReference type="EMBL" id="SDAM02000120">
    <property type="protein sequence ID" value="KAH6828825.1"/>
    <property type="molecule type" value="Genomic_DNA"/>
</dbReference>
<dbReference type="Proteomes" id="UP001190926">
    <property type="component" value="Unassembled WGS sequence"/>
</dbReference>
<evidence type="ECO:0000313" key="2">
    <source>
        <dbReference type="Proteomes" id="UP001190926"/>
    </source>
</evidence>
<keyword evidence="2" id="KW-1185">Reference proteome</keyword>
<evidence type="ECO:0000313" key="1">
    <source>
        <dbReference type="EMBL" id="KAH6828825.1"/>
    </source>
</evidence>
<protein>
    <submittedName>
        <fullName evidence="1">Uncharacterized protein</fullName>
    </submittedName>
</protein>
<name>A0AAD4J904_PERFH</name>
<sequence length="102" mass="12043">MDVDIVENFLMRQVSENVEEGSEVWNELEEVKKVIEQKKSVAALRDARRENLYYLLNVKADWLELEKQPDCLNTLIKPKHELLRRLNQIKKNLQEAPTTPEP</sequence>
<feature type="non-terminal residue" evidence="1">
    <location>
        <position position="102"/>
    </location>
</feature>
<gene>
    <name evidence="1" type="ORF">C2S53_013663</name>
</gene>